<name>A0A182JHJ4_ANOAO</name>
<sequence length="304" mass="33162">MASLRDGDRGNANMAVPCDNGASPEACGRVLCEMEQPGPVPPTMQKKTATQHAQVAIFVHRGGDGGGVRRRRHFSKNTPKLVAPIKYALKFTNQPGAQNCTGDEHTYVRICVMQCRRRKRGNSACCFSRSSPAHPTMMVIARNEAGLSSVVSALIGILGNHRRRCGAPATDQGVTAKLLVALGQSYRLHVLSQRERDRDLDQGNIVRANGATVLLVHRHVVHPSPLVVFLAVRDVMRSGHHLDEPSVGVGGAAMRRSHNPPVAQKRTTAEVHRPDGIIVVVPLKGHLVWQLVRFRFLATDYSVD</sequence>
<protein>
    <submittedName>
        <fullName evidence="1">Uncharacterized protein</fullName>
    </submittedName>
</protein>
<reference evidence="1" key="1">
    <citation type="submission" date="2022-08" db="UniProtKB">
        <authorList>
            <consortium name="EnsemblMetazoa"/>
        </authorList>
    </citation>
    <scope>IDENTIFICATION</scope>
    <source>
        <strain evidence="1">EBRO</strain>
    </source>
</reference>
<proteinExistence type="predicted"/>
<evidence type="ECO:0000313" key="1">
    <source>
        <dbReference type="EnsemblMetazoa" id="AATE018220-PA.1"/>
    </source>
</evidence>
<dbReference type="VEuPathDB" id="VectorBase:AATE018220"/>
<dbReference type="AlphaFoldDB" id="A0A182JHJ4"/>
<dbReference type="EnsemblMetazoa" id="AATE018220-RA">
    <property type="protein sequence ID" value="AATE018220-PA.1"/>
    <property type="gene ID" value="AATE018220"/>
</dbReference>
<accession>A0A182JHJ4</accession>
<organism evidence="1">
    <name type="scientific">Anopheles atroparvus</name>
    <name type="common">European mosquito</name>
    <dbReference type="NCBI Taxonomy" id="41427"/>
    <lineage>
        <taxon>Eukaryota</taxon>
        <taxon>Metazoa</taxon>
        <taxon>Ecdysozoa</taxon>
        <taxon>Arthropoda</taxon>
        <taxon>Hexapoda</taxon>
        <taxon>Insecta</taxon>
        <taxon>Pterygota</taxon>
        <taxon>Neoptera</taxon>
        <taxon>Endopterygota</taxon>
        <taxon>Diptera</taxon>
        <taxon>Nematocera</taxon>
        <taxon>Culicoidea</taxon>
        <taxon>Culicidae</taxon>
        <taxon>Anophelinae</taxon>
        <taxon>Anopheles</taxon>
    </lineage>
</organism>